<dbReference type="Proteomes" id="UP001044222">
    <property type="component" value="Chromosome 8"/>
</dbReference>
<evidence type="ECO:0000256" key="2">
    <source>
        <dbReference type="SAM" id="MobiDB-lite"/>
    </source>
</evidence>
<dbReference type="InterPro" id="IPR037693">
    <property type="entry name" value="CCDC15"/>
</dbReference>
<reference evidence="3" key="1">
    <citation type="submission" date="2021-01" db="EMBL/GenBank/DDBJ databases">
        <title>A chromosome-scale assembly of European eel, Anguilla anguilla.</title>
        <authorList>
            <person name="Henkel C."/>
            <person name="Jong-Raadsen S.A."/>
            <person name="Dufour S."/>
            <person name="Weltzien F.-A."/>
            <person name="Palstra A.P."/>
            <person name="Pelster B."/>
            <person name="Spaink H.P."/>
            <person name="Van Den Thillart G.E."/>
            <person name="Jansen H."/>
            <person name="Zahm M."/>
            <person name="Klopp C."/>
            <person name="Cedric C."/>
            <person name="Louis A."/>
            <person name="Berthelot C."/>
            <person name="Parey E."/>
            <person name="Roest Crollius H."/>
            <person name="Montfort J."/>
            <person name="Robinson-Rechavi M."/>
            <person name="Bucao C."/>
            <person name="Bouchez O."/>
            <person name="Gislard M."/>
            <person name="Lluch J."/>
            <person name="Milhes M."/>
            <person name="Lampietro C."/>
            <person name="Lopez Roques C."/>
            <person name="Donnadieu C."/>
            <person name="Braasch I."/>
            <person name="Desvignes T."/>
            <person name="Postlethwait J."/>
            <person name="Bobe J."/>
            <person name="Guiguen Y."/>
            <person name="Dirks R."/>
        </authorList>
    </citation>
    <scope>NUCLEOTIDE SEQUENCE</scope>
    <source>
        <strain evidence="3">Tag_6206</strain>
        <tissue evidence="3">Liver</tissue>
    </source>
</reference>
<dbReference type="EMBL" id="JAFIRN010000008">
    <property type="protein sequence ID" value="KAG5843785.1"/>
    <property type="molecule type" value="Genomic_DNA"/>
</dbReference>
<dbReference type="PANTHER" id="PTHR14817">
    <property type="entry name" value="COILED-COIL DOMAIN-CONTAINING PROTEIN 15"/>
    <property type="match status" value="1"/>
</dbReference>
<comment type="caution">
    <text evidence="3">The sequence shown here is derived from an EMBL/GenBank/DDBJ whole genome shotgun (WGS) entry which is preliminary data.</text>
</comment>
<keyword evidence="1" id="KW-0175">Coiled coil</keyword>
<evidence type="ECO:0000256" key="1">
    <source>
        <dbReference type="SAM" id="Coils"/>
    </source>
</evidence>
<proteinExistence type="predicted"/>
<accession>A0A9D3M7B5</accession>
<gene>
    <name evidence="3" type="ORF">ANANG_G00154590</name>
</gene>
<name>A0A9D3M7B5_ANGAN</name>
<evidence type="ECO:0000313" key="3">
    <source>
        <dbReference type="EMBL" id="KAG5843785.1"/>
    </source>
</evidence>
<dbReference type="AlphaFoldDB" id="A0A9D3M7B5"/>
<feature type="region of interest" description="Disordered" evidence="2">
    <location>
        <begin position="200"/>
        <end position="274"/>
    </location>
</feature>
<protein>
    <recommendedName>
        <fullName evidence="5">Coiled-coil domain-containing protein 15</fullName>
    </recommendedName>
</protein>
<feature type="coiled-coil region" evidence="1">
    <location>
        <begin position="342"/>
        <end position="391"/>
    </location>
</feature>
<dbReference type="PANTHER" id="PTHR14817:SF2">
    <property type="entry name" value="COILED-COIL DOMAIN-CONTAINING PROTEIN 15"/>
    <property type="match status" value="1"/>
</dbReference>
<organism evidence="3 4">
    <name type="scientific">Anguilla anguilla</name>
    <name type="common">European freshwater eel</name>
    <name type="synonym">Muraena anguilla</name>
    <dbReference type="NCBI Taxonomy" id="7936"/>
    <lineage>
        <taxon>Eukaryota</taxon>
        <taxon>Metazoa</taxon>
        <taxon>Chordata</taxon>
        <taxon>Craniata</taxon>
        <taxon>Vertebrata</taxon>
        <taxon>Euteleostomi</taxon>
        <taxon>Actinopterygii</taxon>
        <taxon>Neopterygii</taxon>
        <taxon>Teleostei</taxon>
        <taxon>Anguilliformes</taxon>
        <taxon>Anguillidae</taxon>
        <taxon>Anguilla</taxon>
    </lineage>
</organism>
<evidence type="ECO:0008006" key="5">
    <source>
        <dbReference type="Google" id="ProtNLM"/>
    </source>
</evidence>
<keyword evidence="4" id="KW-1185">Reference proteome</keyword>
<dbReference type="GO" id="GO:0005813">
    <property type="term" value="C:centrosome"/>
    <property type="evidence" value="ECO:0007669"/>
    <property type="project" value="TreeGrafter"/>
</dbReference>
<sequence length="504" mass="57735">MSRRKDHAKSTSKEMAQQAARGSKPISVRPIKPKNLRLVVDYKVLAERNQAVMPVGAWVESGQDCQVHPSLRAVLTEEHEDALCREKEESLRRFQESVRKRVAQQARVRKRQQLQKSCQTVEEEGRVLQQSSTAARRLTPRKNVFPSGPQGELAICSPGSRWVSAQGLDPSDADEAGMQHTHQLVKVTKQVRRRLASCQTVSPGAEASELPGGLWKVSPTRDKPTSRLQGSARADQGAEEDEEIPLIGQHDRPLGLEDPASSEGQNGRAATFRRGPVCERLLREPYPTGPSPGFGTDYRASQILWPGEDQEELKRQRQSQFLMYRRLFMDIEREQVKELCRHRKHLKRIARIKAEKEQQRTEEERRIESLKNLNEERMEMAEREHRNVEELRTREMESAEETERKRRARKDREATRFVEALRVQMEQRMALEKVELPPLCCCGDSFWDSHPDTCANNCVFYNNPKAYAHALQSVLFSCELREGYLSHRASARKIASAHALSPRK</sequence>
<feature type="region of interest" description="Disordered" evidence="2">
    <location>
        <begin position="1"/>
        <end position="28"/>
    </location>
</feature>
<evidence type="ECO:0000313" key="4">
    <source>
        <dbReference type="Proteomes" id="UP001044222"/>
    </source>
</evidence>